<protein>
    <submittedName>
        <fullName evidence="1">Antitoxin</fullName>
    </submittedName>
</protein>
<organism evidence="1 2">
    <name type="scientific">Hungatella hathewayi</name>
    <dbReference type="NCBI Taxonomy" id="154046"/>
    <lineage>
        <taxon>Bacteria</taxon>
        <taxon>Bacillati</taxon>
        <taxon>Bacillota</taxon>
        <taxon>Clostridia</taxon>
        <taxon>Lachnospirales</taxon>
        <taxon>Lachnospiraceae</taxon>
        <taxon>Hungatella</taxon>
    </lineage>
</organism>
<comment type="caution">
    <text evidence="1">The sequence shown here is derived from an EMBL/GenBank/DDBJ whole genome shotgun (WGS) entry which is preliminary data.</text>
</comment>
<dbReference type="GeneID" id="93332706"/>
<dbReference type="EMBL" id="QVIA01000014">
    <property type="protein sequence ID" value="RGC29890.1"/>
    <property type="molecule type" value="Genomic_DNA"/>
</dbReference>
<sequence length="75" mass="8670">MKHSDEITFADCFKSIENVYRAIFSVAVMCRWIAEHNTVPTDAEAVQMEMEINRQVCDAWAEIYVTALREWLGGQ</sequence>
<dbReference type="RefSeq" id="WP_003505006.1">
    <property type="nucleotide sequence ID" value="NZ_QVIA01000014.1"/>
</dbReference>
<dbReference type="AlphaFoldDB" id="A0A3E2WSI4"/>
<gene>
    <name evidence="1" type="ORF">DWX41_13855</name>
</gene>
<name>A0A3E2WSI4_9FIRM</name>
<reference evidence="1 2" key="1">
    <citation type="submission" date="2018-08" db="EMBL/GenBank/DDBJ databases">
        <title>A genome reference for cultivated species of the human gut microbiota.</title>
        <authorList>
            <person name="Zou Y."/>
            <person name="Xue W."/>
            <person name="Luo G."/>
        </authorList>
    </citation>
    <scope>NUCLEOTIDE SEQUENCE [LARGE SCALE GENOMIC DNA]</scope>
    <source>
        <strain evidence="1 2">AF19-21</strain>
    </source>
</reference>
<proteinExistence type="predicted"/>
<evidence type="ECO:0000313" key="1">
    <source>
        <dbReference type="EMBL" id="RGC29890.1"/>
    </source>
</evidence>
<dbReference type="Proteomes" id="UP000261111">
    <property type="component" value="Unassembled WGS sequence"/>
</dbReference>
<evidence type="ECO:0000313" key="2">
    <source>
        <dbReference type="Proteomes" id="UP000261111"/>
    </source>
</evidence>
<accession>A0A3E2WSI4</accession>